<dbReference type="GO" id="GO:0110051">
    <property type="term" value="P:metabolite repair"/>
    <property type="evidence" value="ECO:0007669"/>
    <property type="project" value="TreeGrafter"/>
</dbReference>
<evidence type="ECO:0000256" key="18">
    <source>
        <dbReference type="HAMAP-Rule" id="MF_01966"/>
    </source>
</evidence>
<dbReference type="GO" id="GO:0052856">
    <property type="term" value="F:NAD(P)HX epimerase activity"/>
    <property type="evidence" value="ECO:0007669"/>
    <property type="project" value="UniProtKB-UniRule"/>
</dbReference>
<evidence type="ECO:0000256" key="9">
    <source>
        <dbReference type="ARBA" id="ARBA00022958"/>
    </source>
</evidence>
<sequence>MKLFSKEQIYEGDKLTAERQNITSTELMERAGTQIFNWIHARMQGAQVPIHVFCGIGNNGGDGLVLARHLITHGYNVNTFIINCSDKRSKDFLVNYDRIKNVTKKWPVLLNCAEDFPSINPEDIIVDAIFGIGLNRPVDEWVKQLFLHFRASKAFTLAIDIPSGLFPDKAIEDEDAVVWAGYTLSFASPKLVFFLPETAKYTVQWEVLDIGLDKEFLYTTQTEVELIGKHEVLSNYIPREKYSHKGQFGHTLIVGGSYGKIGAVTLASRAALSSGAGLVSAFVPKCGYYPLQTAFPEAMVITDSDEEKITNIKFNIEPTVIAFGIGAGTDKDTASAFEAFLKTNKAPLVIDADGINLLAKKKSLLKLLPEATILTPHPRELERLMGTWKDDFDKLKKVKAFSKKHKVIVIIKGANSITIFDDKLYVNTTGNSGLSTAGSGDVLTGIIAGLVSQGYNPLVAAIFGVYLHGKSADIAVEDFGYQSLIASHVIDYLGEAYLDLFKQPEQPPQQEEGAKQQAQ</sequence>
<evidence type="ECO:0000313" key="25">
    <source>
        <dbReference type="Proteomes" id="UP000322315"/>
    </source>
</evidence>
<keyword evidence="10 17" id="KW-0520">NAD</keyword>
<evidence type="ECO:0000256" key="16">
    <source>
        <dbReference type="ARBA" id="ARBA00049209"/>
    </source>
</evidence>
<evidence type="ECO:0000256" key="3">
    <source>
        <dbReference type="ARBA" id="ARBA00006001"/>
    </source>
</evidence>
<feature type="binding site" evidence="17">
    <location>
        <position position="263"/>
    </location>
    <ligand>
        <name>(6S)-NADPHX</name>
        <dbReference type="ChEBI" id="CHEBI:64076"/>
    </ligand>
</feature>
<comment type="caution">
    <text evidence="18">Lacks conserved residue(s) required for the propagation of feature annotation.</text>
</comment>
<feature type="binding site" evidence="18">
    <location>
        <position position="127"/>
    </location>
    <ligand>
        <name>K(+)</name>
        <dbReference type="ChEBI" id="CHEBI:29103"/>
    </ligand>
</feature>
<dbReference type="GO" id="GO:0046496">
    <property type="term" value="P:nicotinamide nucleotide metabolic process"/>
    <property type="evidence" value="ECO:0007669"/>
    <property type="project" value="UniProtKB-UniRule"/>
</dbReference>
<keyword evidence="12 17" id="KW-0456">Lyase</keyword>
<feature type="binding site" evidence="18">
    <location>
        <begin position="58"/>
        <end position="62"/>
    </location>
    <ligand>
        <name>(6S)-NADPHX</name>
        <dbReference type="ChEBI" id="CHEBI:64076"/>
    </ligand>
</feature>
<dbReference type="Pfam" id="PF01256">
    <property type="entry name" value="Carb_kinase"/>
    <property type="match status" value="1"/>
</dbReference>
<comment type="caution">
    <text evidence="22">The sequence shown here is derived from an EMBL/GenBank/DDBJ whole genome shotgun (WGS) entry which is preliminary data.</text>
</comment>
<feature type="binding site" evidence="18">
    <location>
        <position position="163"/>
    </location>
    <ligand>
        <name>K(+)</name>
        <dbReference type="ChEBI" id="CHEBI:29103"/>
    </ligand>
</feature>
<evidence type="ECO:0000259" key="21">
    <source>
        <dbReference type="PROSITE" id="PS51385"/>
    </source>
</evidence>
<feature type="binding site" evidence="17">
    <location>
        <position position="441"/>
    </location>
    <ligand>
        <name>(6S)-NADPHX</name>
        <dbReference type="ChEBI" id="CHEBI:64076"/>
    </ligand>
</feature>
<comment type="cofactor">
    <cofactor evidence="17">
        <name>Mg(2+)</name>
        <dbReference type="ChEBI" id="CHEBI:18420"/>
    </cofactor>
</comment>
<dbReference type="Gene3D" id="3.40.1190.20">
    <property type="match status" value="1"/>
</dbReference>
<feature type="binding site" evidence="18">
    <location>
        <begin position="131"/>
        <end position="137"/>
    </location>
    <ligand>
        <name>(6S)-NADPHX</name>
        <dbReference type="ChEBI" id="CHEBI:64076"/>
    </ligand>
</feature>
<reference evidence="22 25" key="1">
    <citation type="journal article" date="2015" name="Int. J. Syst. Evol. Microbiol.">
        <title>Algibacter amylolyticus sp. nov., isolated from intertidal sediment.</title>
        <authorList>
            <person name="Zhang D.C."/>
            <person name="Wu J."/>
            <person name="Neuner K."/>
            <person name="Yao J."/>
            <person name="Margesin R."/>
        </authorList>
    </citation>
    <scope>NUCLEOTIDE SEQUENCE [LARGE SCALE GENOMIC DNA]</scope>
    <source>
        <strain evidence="22 25">RU-4-M-4</strain>
    </source>
</reference>
<reference evidence="23 24" key="2">
    <citation type="submission" date="2019-07" db="EMBL/GenBank/DDBJ databases">
        <title>Algibacter marinivivus sp. nov., isolated from the surface of a marine red alga.</title>
        <authorList>
            <person name="Zhong X."/>
            <person name="Xu W."/>
            <person name="Zhang Y."/>
            <person name="Zhang Q."/>
            <person name="Du Z."/>
        </authorList>
    </citation>
    <scope>NUCLEOTIDE SEQUENCE [LARGE SCALE GENOMIC DNA]</scope>
    <source>
        <strain evidence="23 24">RU-4-M-4</strain>
    </source>
</reference>
<dbReference type="SUPFAM" id="SSF53613">
    <property type="entry name" value="Ribokinase-like"/>
    <property type="match status" value="1"/>
</dbReference>
<dbReference type="PROSITE" id="PS01050">
    <property type="entry name" value="YJEF_C_2"/>
    <property type="match status" value="1"/>
</dbReference>
<evidence type="ECO:0000256" key="2">
    <source>
        <dbReference type="ARBA" id="ARBA00000909"/>
    </source>
</evidence>
<feature type="domain" description="YjeF N-terminal" evidence="21">
    <location>
        <begin position="9"/>
        <end position="218"/>
    </location>
</feature>
<comment type="function">
    <text evidence="18">Catalyzes the epimerization of the S- and R-forms of NAD(P)HX, a damaged form of NAD(P)H that is a result of enzymatic or heat-dependent hydration. This is a prerequisite for the S-specific NAD(P)H-hydrate dehydratase to allow the repair of both epimers of NAD(P)HX.</text>
</comment>
<keyword evidence="6 17" id="KW-0547">Nucleotide-binding</keyword>
<evidence type="ECO:0000256" key="8">
    <source>
        <dbReference type="ARBA" id="ARBA00022857"/>
    </source>
</evidence>
<comment type="catalytic activity">
    <reaction evidence="2 18 19">
        <text>(6R)-NADPHX = (6S)-NADPHX</text>
        <dbReference type="Rhea" id="RHEA:32227"/>
        <dbReference type="ChEBI" id="CHEBI:64076"/>
        <dbReference type="ChEBI" id="CHEBI:64077"/>
        <dbReference type="EC" id="5.1.99.6"/>
    </reaction>
</comment>
<dbReference type="InterPro" id="IPR000631">
    <property type="entry name" value="CARKD"/>
</dbReference>
<keyword evidence="13" id="KW-0511">Multifunctional enzyme</keyword>
<dbReference type="InterPro" id="IPR017953">
    <property type="entry name" value="Carbohydrate_kinase_pred_CS"/>
</dbReference>
<evidence type="ECO:0000256" key="6">
    <source>
        <dbReference type="ARBA" id="ARBA00022741"/>
    </source>
</evidence>
<comment type="catalytic activity">
    <reaction evidence="16 17 19">
        <text>(6S)-NADPHX + ADP = AMP + phosphate + NADPH + H(+)</text>
        <dbReference type="Rhea" id="RHEA:32235"/>
        <dbReference type="ChEBI" id="CHEBI:15378"/>
        <dbReference type="ChEBI" id="CHEBI:43474"/>
        <dbReference type="ChEBI" id="CHEBI:57783"/>
        <dbReference type="ChEBI" id="CHEBI:64076"/>
        <dbReference type="ChEBI" id="CHEBI:456215"/>
        <dbReference type="ChEBI" id="CHEBI:456216"/>
        <dbReference type="EC" id="4.2.1.136"/>
    </reaction>
</comment>
<evidence type="ECO:0000256" key="12">
    <source>
        <dbReference type="ARBA" id="ARBA00023239"/>
    </source>
</evidence>
<comment type="similarity">
    <text evidence="18">Belongs to the NnrE/AIBP family.</text>
</comment>
<evidence type="ECO:0000313" key="24">
    <source>
        <dbReference type="Proteomes" id="UP000315145"/>
    </source>
</evidence>
<dbReference type="SUPFAM" id="SSF64153">
    <property type="entry name" value="YjeF N-terminal domain-like"/>
    <property type="match status" value="1"/>
</dbReference>
<dbReference type="AlphaFoldDB" id="A0A5M7AXS8"/>
<dbReference type="EC" id="5.1.99.6" evidence="19"/>
<dbReference type="GO" id="GO:0052855">
    <property type="term" value="F:ADP-dependent NAD(P)H-hydrate dehydratase activity"/>
    <property type="evidence" value="ECO:0007669"/>
    <property type="project" value="UniProtKB-UniRule"/>
</dbReference>
<evidence type="ECO:0000256" key="11">
    <source>
        <dbReference type="ARBA" id="ARBA00023235"/>
    </source>
</evidence>
<dbReference type="InterPro" id="IPR036652">
    <property type="entry name" value="YjeF_N_dom_sf"/>
</dbReference>
<feature type="binding site" evidence="17">
    <location>
        <position position="440"/>
    </location>
    <ligand>
        <name>AMP</name>
        <dbReference type="ChEBI" id="CHEBI:456215"/>
    </ligand>
</feature>
<feature type="binding site" evidence="18">
    <location>
        <position position="59"/>
    </location>
    <ligand>
        <name>K(+)</name>
        <dbReference type="ChEBI" id="CHEBI:29103"/>
    </ligand>
</feature>
<keyword evidence="8 17" id="KW-0521">NADP</keyword>
<dbReference type="InterPro" id="IPR029056">
    <property type="entry name" value="Ribokinase-like"/>
</dbReference>
<comment type="similarity">
    <text evidence="3 19">In the N-terminal section; belongs to the NnrE/AIBP family.</text>
</comment>
<evidence type="ECO:0000256" key="13">
    <source>
        <dbReference type="ARBA" id="ARBA00023268"/>
    </source>
</evidence>
<keyword evidence="9 18" id="KW-0630">Potassium</keyword>
<protein>
    <recommendedName>
        <fullName evidence="19">Bifunctional NAD(P)H-hydrate repair enzyme</fullName>
    </recommendedName>
    <alternativeName>
        <fullName evidence="19">Nicotinamide nucleotide repair protein</fullName>
    </alternativeName>
    <domain>
        <recommendedName>
            <fullName evidence="19">ADP-dependent (S)-NAD(P)H-hydrate dehydratase</fullName>
            <ecNumber evidence="19">4.2.1.136</ecNumber>
        </recommendedName>
        <alternativeName>
            <fullName evidence="19">ADP-dependent NAD(P)HX dehydratase</fullName>
        </alternativeName>
    </domain>
    <domain>
        <recommendedName>
            <fullName evidence="19">NAD(P)H-hydrate epimerase</fullName>
            <ecNumber evidence="19">5.1.99.6</ecNumber>
        </recommendedName>
    </domain>
</protein>
<dbReference type="NCBIfam" id="TIGR00197">
    <property type="entry name" value="yjeF_nterm"/>
    <property type="match status" value="1"/>
</dbReference>
<comment type="subunit">
    <text evidence="17">Homotetramer.</text>
</comment>
<dbReference type="CDD" id="cd01171">
    <property type="entry name" value="YXKO-related"/>
    <property type="match status" value="1"/>
</dbReference>
<evidence type="ECO:0000256" key="1">
    <source>
        <dbReference type="ARBA" id="ARBA00000013"/>
    </source>
</evidence>
<feature type="binding site" evidence="17">
    <location>
        <begin position="412"/>
        <end position="416"/>
    </location>
    <ligand>
        <name>AMP</name>
        <dbReference type="ChEBI" id="CHEBI:456215"/>
    </ligand>
</feature>
<evidence type="ECO:0000256" key="10">
    <source>
        <dbReference type="ARBA" id="ARBA00023027"/>
    </source>
</evidence>
<dbReference type="HAMAP" id="MF_01966">
    <property type="entry name" value="NADHX_epimerase"/>
    <property type="match status" value="1"/>
</dbReference>
<keyword evidence="5 18" id="KW-0479">Metal-binding</keyword>
<dbReference type="EMBL" id="VWRS01000011">
    <property type="protein sequence ID" value="KAA5821450.1"/>
    <property type="molecule type" value="Genomic_DNA"/>
</dbReference>
<proteinExistence type="inferred from homology"/>
<name>A0A5M7AXS8_9FLAO</name>
<dbReference type="GO" id="GO:0046872">
    <property type="term" value="F:metal ion binding"/>
    <property type="evidence" value="ECO:0007669"/>
    <property type="project" value="UniProtKB-UniRule"/>
</dbReference>
<dbReference type="HAMAP" id="MF_01965">
    <property type="entry name" value="NADHX_dehydratase"/>
    <property type="match status" value="1"/>
</dbReference>
<comment type="similarity">
    <text evidence="4 19">In the C-terminal section; belongs to the NnrD/CARKD family.</text>
</comment>
<dbReference type="PANTHER" id="PTHR12592:SF0">
    <property type="entry name" value="ATP-DEPENDENT (S)-NAD(P)H-HYDRATE DEHYDRATASE"/>
    <property type="match status" value="1"/>
</dbReference>
<dbReference type="PROSITE" id="PS51383">
    <property type="entry name" value="YJEF_C_3"/>
    <property type="match status" value="1"/>
</dbReference>
<comment type="function">
    <text evidence="14 19">Bifunctional enzyme that catalyzes the epimerization of the S- and R-forms of NAD(P)HX and the dehydration of the S-form of NAD(P)HX at the expense of ADP, which is converted to AMP. This allows the repair of both epimers of NAD(P)HX, a damaged form of NAD(P)H that is a result of enzymatic or heat-dependent hydration.</text>
</comment>
<keyword evidence="24" id="KW-1185">Reference proteome</keyword>
<dbReference type="Pfam" id="PF03853">
    <property type="entry name" value="YjeF_N"/>
    <property type="match status" value="1"/>
</dbReference>
<dbReference type="OrthoDB" id="9806925at2"/>
<comment type="cofactor">
    <cofactor evidence="18 19">
        <name>K(+)</name>
        <dbReference type="ChEBI" id="CHEBI:29103"/>
    </cofactor>
    <text evidence="18 19">Binds 1 potassium ion per subunit.</text>
</comment>
<gene>
    <name evidence="18" type="primary">nnrE</name>
    <name evidence="17" type="synonym">nnrD</name>
    <name evidence="22" type="ORF">F2B50_16370</name>
    <name evidence="23" type="ORF">FPF71_16370</name>
</gene>
<feature type="binding site" evidence="18">
    <location>
        <position position="160"/>
    </location>
    <ligand>
        <name>(6S)-NADPHX</name>
        <dbReference type="ChEBI" id="CHEBI:64076"/>
    </ligand>
</feature>
<dbReference type="PIRSF" id="PIRSF017184">
    <property type="entry name" value="Nnr"/>
    <property type="match status" value="1"/>
</dbReference>
<feature type="domain" description="YjeF C-terminal" evidence="20">
    <location>
        <begin position="228"/>
        <end position="500"/>
    </location>
</feature>
<evidence type="ECO:0000259" key="20">
    <source>
        <dbReference type="PROSITE" id="PS51383"/>
    </source>
</evidence>
<dbReference type="EC" id="4.2.1.136" evidence="19"/>
<feature type="binding site" evidence="17">
    <location>
        <position position="326"/>
    </location>
    <ligand>
        <name>(6S)-NADPHX</name>
        <dbReference type="ChEBI" id="CHEBI:64076"/>
    </ligand>
</feature>
<dbReference type="GO" id="GO:0005524">
    <property type="term" value="F:ATP binding"/>
    <property type="evidence" value="ECO:0007669"/>
    <property type="project" value="UniProtKB-UniRule"/>
</dbReference>
<organism evidence="22 25">
    <name type="scientific">Algibacter amylolyticus</name>
    <dbReference type="NCBI Taxonomy" id="1608400"/>
    <lineage>
        <taxon>Bacteria</taxon>
        <taxon>Pseudomonadati</taxon>
        <taxon>Bacteroidota</taxon>
        <taxon>Flavobacteriia</taxon>
        <taxon>Flavobacteriales</taxon>
        <taxon>Flavobacteriaceae</taxon>
        <taxon>Algibacter</taxon>
    </lineage>
</organism>
<comment type="catalytic activity">
    <reaction evidence="1 18 19">
        <text>(6R)-NADHX = (6S)-NADHX</text>
        <dbReference type="Rhea" id="RHEA:32215"/>
        <dbReference type="ChEBI" id="CHEBI:64074"/>
        <dbReference type="ChEBI" id="CHEBI:64075"/>
        <dbReference type="EC" id="5.1.99.6"/>
    </reaction>
</comment>
<dbReference type="Proteomes" id="UP000315145">
    <property type="component" value="Unassembled WGS sequence"/>
</dbReference>
<evidence type="ECO:0000313" key="22">
    <source>
        <dbReference type="EMBL" id="KAA5821450.1"/>
    </source>
</evidence>
<dbReference type="EMBL" id="VMBF01000011">
    <property type="protein sequence ID" value="TSJ72962.1"/>
    <property type="molecule type" value="Genomic_DNA"/>
</dbReference>
<dbReference type="RefSeq" id="WP_144118005.1">
    <property type="nucleotide sequence ID" value="NZ_JACHGE010000003.1"/>
</dbReference>
<dbReference type="Gene3D" id="3.40.50.10260">
    <property type="entry name" value="YjeF N-terminal domain"/>
    <property type="match status" value="1"/>
</dbReference>
<keyword evidence="7 17" id="KW-0067">ATP-binding</keyword>
<comment type="catalytic activity">
    <reaction evidence="15 17 19">
        <text>(6S)-NADHX + ADP = AMP + phosphate + NADH + H(+)</text>
        <dbReference type="Rhea" id="RHEA:32223"/>
        <dbReference type="ChEBI" id="CHEBI:15378"/>
        <dbReference type="ChEBI" id="CHEBI:43474"/>
        <dbReference type="ChEBI" id="CHEBI:57945"/>
        <dbReference type="ChEBI" id="CHEBI:64074"/>
        <dbReference type="ChEBI" id="CHEBI:456215"/>
        <dbReference type="ChEBI" id="CHEBI:456216"/>
        <dbReference type="EC" id="4.2.1.136"/>
    </reaction>
</comment>
<evidence type="ECO:0000256" key="7">
    <source>
        <dbReference type="ARBA" id="ARBA00022840"/>
    </source>
</evidence>
<dbReference type="PANTHER" id="PTHR12592">
    <property type="entry name" value="ATP-DEPENDENT (S)-NAD(P)H-HYDRATE DEHYDRATASE FAMILY MEMBER"/>
    <property type="match status" value="1"/>
</dbReference>
<feature type="binding site" evidence="17">
    <location>
        <position position="377"/>
    </location>
    <ligand>
        <name>(6S)-NADPHX</name>
        <dbReference type="ChEBI" id="CHEBI:64076"/>
    </ligand>
</feature>
<evidence type="ECO:0000256" key="14">
    <source>
        <dbReference type="ARBA" id="ARBA00025153"/>
    </source>
</evidence>
<evidence type="ECO:0000256" key="19">
    <source>
        <dbReference type="PIRNR" id="PIRNR017184"/>
    </source>
</evidence>
<keyword evidence="11 18" id="KW-0413">Isomerase</keyword>
<dbReference type="InterPro" id="IPR030677">
    <property type="entry name" value="Nnr"/>
</dbReference>
<dbReference type="Proteomes" id="UP000322315">
    <property type="component" value="Unassembled WGS sequence"/>
</dbReference>
<comment type="function">
    <text evidence="17">Catalyzes the dehydration of the S-form of NAD(P)HX at the expense of ADP, which is converted to AMP. Together with NAD(P)HX epimerase, which catalyzes the epimerization of the S- and R-forms, the enzyme allows the repair of both epimers of NAD(P)HX, a damaged form of NAD(P)H that is a result of enzymatic or heat-dependent hydration.</text>
</comment>
<evidence type="ECO:0000256" key="5">
    <source>
        <dbReference type="ARBA" id="ARBA00022723"/>
    </source>
</evidence>
<evidence type="ECO:0000313" key="23">
    <source>
        <dbReference type="EMBL" id="TSJ72962.1"/>
    </source>
</evidence>
<evidence type="ECO:0000256" key="17">
    <source>
        <dbReference type="HAMAP-Rule" id="MF_01965"/>
    </source>
</evidence>
<evidence type="ECO:0000256" key="4">
    <source>
        <dbReference type="ARBA" id="ARBA00009524"/>
    </source>
</evidence>
<comment type="similarity">
    <text evidence="17">Belongs to the NnrD/CARKD family.</text>
</comment>
<reference evidence="22" key="3">
    <citation type="submission" date="2019-09" db="EMBL/GenBank/DDBJ databases">
        <authorList>
            <person name="Zhang D.-C."/>
        </authorList>
    </citation>
    <scope>NUCLEOTIDE SEQUENCE</scope>
    <source>
        <strain evidence="22">RU-4-M-4</strain>
    </source>
</reference>
<accession>A0A5M7AXS8</accession>
<dbReference type="InterPro" id="IPR004443">
    <property type="entry name" value="YjeF_N_dom"/>
</dbReference>
<evidence type="ECO:0000256" key="15">
    <source>
        <dbReference type="ARBA" id="ARBA00048238"/>
    </source>
</evidence>
<dbReference type="PROSITE" id="PS51385">
    <property type="entry name" value="YJEF_N"/>
    <property type="match status" value="1"/>
</dbReference>
<dbReference type="NCBIfam" id="TIGR00196">
    <property type="entry name" value="yjeF_cterm"/>
    <property type="match status" value="1"/>
</dbReference>